<keyword evidence="7" id="KW-0813">Transport</keyword>
<comment type="subcellular location">
    <subcellularLocation>
        <location evidence="1 7">Cell inner membrane</location>
        <topology evidence="1 7">Multi-pass membrane protein</topology>
    </subcellularLocation>
</comment>
<evidence type="ECO:0000313" key="9">
    <source>
        <dbReference type="EMBL" id="EXL03054.1"/>
    </source>
</evidence>
<accession>A0A011SUY7</accession>
<comment type="caution">
    <text evidence="9">The sequence shown here is derived from an EMBL/GenBank/DDBJ whole genome shotgun (WGS) entry which is preliminary data.</text>
</comment>
<evidence type="ECO:0000256" key="2">
    <source>
        <dbReference type="ARBA" id="ARBA00022475"/>
    </source>
</evidence>
<dbReference type="RefSeq" id="WP_035030332.1">
    <property type="nucleotide sequence ID" value="NZ_KK073899.1"/>
</dbReference>
<evidence type="ECO:0000256" key="1">
    <source>
        <dbReference type="ARBA" id="ARBA00004429"/>
    </source>
</evidence>
<comment type="similarity">
    <text evidence="7">Belongs to the TRAP transporter large permease family.</text>
</comment>
<comment type="subunit">
    <text evidence="7">The complex comprises the extracytoplasmic solute receptor protein and the two transmembrane proteins.</text>
</comment>
<proteinExistence type="inferred from homology"/>
<evidence type="ECO:0000256" key="4">
    <source>
        <dbReference type="ARBA" id="ARBA00022692"/>
    </source>
</evidence>
<evidence type="ECO:0000256" key="6">
    <source>
        <dbReference type="ARBA" id="ARBA00023136"/>
    </source>
</evidence>
<keyword evidence="5" id="KW-1133">Transmembrane helix</keyword>
<evidence type="ECO:0000256" key="7">
    <source>
        <dbReference type="RuleBase" id="RU369079"/>
    </source>
</evidence>
<dbReference type="HOGENOM" id="CLU_019824_4_1_5"/>
<protein>
    <recommendedName>
        <fullName evidence="7">TRAP transporter large permease protein</fullName>
    </recommendedName>
</protein>
<organism evidence="9 10">
    <name type="scientific">Aquamicrobium defluvii</name>
    <dbReference type="NCBI Taxonomy" id="69279"/>
    <lineage>
        <taxon>Bacteria</taxon>
        <taxon>Pseudomonadati</taxon>
        <taxon>Pseudomonadota</taxon>
        <taxon>Alphaproteobacteria</taxon>
        <taxon>Hyphomicrobiales</taxon>
        <taxon>Phyllobacteriaceae</taxon>
        <taxon>Aquamicrobium</taxon>
    </lineage>
</organism>
<dbReference type="NCBIfam" id="TIGR00786">
    <property type="entry name" value="dctM"/>
    <property type="match status" value="1"/>
</dbReference>
<reference evidence="9 10" key="1">
    <citation type="submission" date="2014-02" db="EMBL/GenBank/DDBJ databases">
        <title>Aquamicrobium defluvii Genome sequencing.</title>
        <authorList>
            <person name="Wang X."/>
        </authorList>
    </citation>
    <scope>NUCLEOTIDE SEQUENCE [LARGE SCALE GENOMIC DNA]</scope>
    <source>
        <strain evidence="9 10">W13Z1</strain>
    </source>
</reference>
<evidence type="ECO:0000256" key="5">
    <source>
        <dbReference type="ARBA" id="ARBA00022989"/>
    </source>
</evidence>
<dbReference type="GO" id="GO:0005886">
    <property type="term" value="C:plasma membrane"/>
    <property type="evidence" value="ECO:0007669"/>
    <property type="project" value="UniProtKB-SubCell"/>
</dbReference>
<comment type="function">
    <text evidence="7">Part of the tripartite ATP-independent periplasmic (TRAP) transport system.</text>
</comment>
<evidence type="ECO:0000256" key="3">
    <source>
        <dbReference type="ARBA" id="ARBA00022519"/>
    </source>
</evidence>
<dbReference type="PATRIC" id="fig|69279.3.peg.3770"/>
<feature type="domain" description="TRAP C4-dicarboxylate transport system permease DctM subunit" evidence="8">
    <location>
        <begin position="8"/>
        <end position="416"/>
    </location>
</feature>
<dbReference type="Proteomes" id="UP000019849">
    <property type="component" value="Unassembled WGS sequence"/>
</dbReference>
<dbReference type="PANTHER" id="PTHR33362:SF2">
    <property type="entry name" value="TRAP TRANSPORTER LARGE PERMEASE PROTEIN"/>
    <property type="match status" value="1"/>
</dbReference>
<dbReference type="eggNOG" id="COG1593">
    <property type="taxonomic scope" value="Bacteria"/>
</dbReference>
<gene>
    <name evidence="9" type="ORF">BG36_13390</name>
</gene>
<name>A0A011SUY7_9HYPH</name>
<keyword evidence="4" id="KW-0812">Transmembrane</keyword>
<keyword evidence="3 7" id="KW-0997">Cell inner membrane</keyword>
<dbReference type="STRING" id="69279.BG36_13390"/>
<evidence type="ECO:0000313" key="10">
    <source>
        <dbReference type="Proteomes" id="UP000019849"/>
    </source>
</evidence>
<dbReference type="Pfam" id="PF06808">
    <property type="entry name" value="DctM"/>
    <property type="match status" value="1"/>
</dbReference>
<dbReference type="EMBL" id="JENY01000027">
    <property type="protein sequence ID" value="EXL03054.1"/>
    <property type="molecule type" value="Genomic_DNA"/>
</dbReference>
<keyword evidence="6" id="KW-0472">Membrane</keyword>
<dbReference type="PANTHER" id="PTHR33362">
    <property type="entry name" value="SIALIC ACID TRAP TRANSPORTER PERMEASE PROTEIN SIAT-RELATED"/>
    <property type="match status" value="1"/>
</dbReference>
<dbReference type="InterPro" id="IPR004681">
    <property type="entry name" value="TRAP_DctM"/>
</dbReference>
<dbReference type="GO" id="GO:0022857">
    <property type="term" value="F:transmembrane transporter activity"/>
    <property type="evidence" value="ECO:0007669"/>
    <property type="project" value="UniProtKB-UniRule"/>
</dbReference>
<sequence length="428" mass="45044">MTAVILIILLVILFVIGVPIAFSIGLLSLAGLWLSGIANPSIAAQRMFSGMNSYALLALPLFILAGNILVAGGVIQRLIEFADVMVGRIRGGLAHVNVLSNLMMAGVSGSATADTAALGSVMLPTMKARGYSVEFASALTISGAIMAPILPPSLIMVIYAIPTKLSIGALFFAGIVPALLIALLLMLYVAYACRNHPIVQDKALGLKVMAMATLTALPVLAAPLLIVGGVRGGFFTATEAAAVLCGYALVLCVIAYRSVGPRKLAEVFRESALTTATIMIIVATSNLFAWYLAMENVPNATRALFQSMTDNPFLFLLIVNIFLLVVGAFVDTVPAILIFVPILQPTAVQFGIDPIHFAIIVIVNLMIGLNTPPVGTNLFVISSIAGKSMLQISKALLPFYVVKLVALALITYVPAISLWLPRVAGLIN</sequence>
<dbReference type="InterPro" id="IPR010656">
    <property type="entry name" value="DctM"/>
</dbReference>
<keyword evidence="2" id="KW-1003">Cell membrane</keyword>
<dbReference type="PIRSF" id="PIRSF006066">
    <property type="entry name" value="HI0050"/>
    <property type="match status" value="1"/>
</dbReference>
<dbReference type="AlphaFoldDB" id="A0A011SUY7"/>
<evidence type="ECO:0000259" key="8">
    <source>
        <dbReference type="Pfam" id="PF06808"/>
    </source>
</evidence>